<gene>
    <name evidence="8" type="primary">rpsT</name>
    <name evidence="10" type="ORF">FTUN_1014</name>
</gene>
<feature type="compositionally biased region" description="Basic residues" evidence="9">
    <location>
        <begin position="9"/>
        <end position="30"/>
    </location>
</feature>
<dbReference type="GO" id="GO:0005829">
    <property type="term" value="C:cytosol"/>
    <property type="evidence" value="ECO:0007669"/>
    <property type="project" value="TreeGrafter"/>
</dbReference>
<evidence type="ECO:0000313" key="11">
    <source>
        <dbReference type="Proteomes" id="UP000503447"/>
    </source>
</evidence>
<evidence type="ECO:0000256" key="2">
    <source>
        <dbReference type="ARBA" id="ARBA00007634"/>
    </source>
</evidence>
<evidence type="ECO:0000256" key="9">
    <source>
        <dbReference type="SAM" id="MobiDB-lite"/>
    </source>
</evidence>
<dbReference type="AlphaFoldDB" id="A0A6M5YHI7"/>
<dbReference type="InterPro" id="IPR002583">
    <property type="entry name" value="Ribosomal_bS20"/>
</dbReference>
<dbReference type="GO" id="GO:0003735">
    <property type="term" value="F:structural constituent of ribosome"/>
    <property type="evidence" value="ECO:0007669"/>
    <property type="project" value="InterPro"/>
</dbReference>
<dbReference type="Gene3D" id="1.20.58.110">
    <property type="entry name" value="Ribosomal protein S20"/>
    <property type="match status" value="1"/>
</dbReference>
<feature type="region of interest" description="Disordered" evidence="9">
    <location>
        <begin position="1"/>
        <end position="30"/>
    </location>
</feature>
<dbReference type="GO" id="GO:0006412">
    <property type="term" value="P:translation"/>
    <property type="evidence" value="ECO:0007669"/>
    <property type="project" value="UniProtKB-UniRule"/>
</dbReference>
<evidence type="ECO:0000313" key="10">
    <source>
        <dbReference type="EMBL" id="QJW93507.1"/>
    </source>
</evidence>
<evidence type="ECO:0000256" key="4">
    <source>
        <dbReference type="ARBA" id="ARBA00022884"/>
    </source>
</evidence>
<evidence type="ECO:0000256" key="6">
    <source>
        <dbReference type="ARBA" id="ARBA00023274"/>
    </source>
</evidence>
<dbReference type="HAMAP" id="MF_00500">
    <property type="entry name" value="Ribosomal_bS20"/>
    <property type="match status" value="1"/>
</dbReference>
<dbReference type="NCBIfam" id="TIGR00029">
    <property type="entry name" value="S20"/>
    <property type="match status" value="1"/>
</dbReference>
<reference evidence="11" key="1">
    <citation type="submission" date="2020-05" db="EMBL/GenBank/DDBJ databases">
        <title>Frigoriglobus tundricola gen. nov., sp. nov., a psychrotolerant cellulolytic planctomycete of the family Gemmataceae with two divergent copies of 16S rRNA gene.</title>
        <authorList>
            <person name="Kulichevskaya I.S."/>
            <person name="Ivanova A.A."/>
            <person name="Naumoff D.G."/>
            <person name="Beletsky A.V."/>
            <person name="Rijpstra W.I.C."/>
            <person name="Sinninghe Damste J.S."/>
            <person name="Mardanov A.V."/>
            <person name="Ravin N.V."/>
            <person name="Dedysh S.N."/>
        </authorList>
    </citation>
    <scope>NUCLEOTIDE SEQUENCE [LARGE SCALE GENOMIC DNA]</scope>
    <source>
        <strain evidence="11">PL17</strain>
    </source>
</reference>
<dbReference type="KEGG" id="ftj:FTUN_1014"/>
<evidence type="ECO:0000256" key="5">
    <source>
        <dbReference type="ARBA" id="ARBA00022980"/>
    </source>
</evidence>
<evidence type="ECO:0000256" key="7">
    <source>
        <dbReference type="ARBA" id="ARBA00035136"/>
    </source>
</evidence>
<dbReference type="Proteomes" id="UP000503447">
    <property type="component" value="Chromosome"/>
</dbReference>
<name>A0A6M5YHI7_9BACT</name>
<accession>A0A6M5YHI7</accession>
<dbReference type="PANTHER" id="PTHR33398:SF1">
    <property type="entry name" value="SMALL RIBOSOMAL SUBUNIT PROTEIN BS20C"/>
    <property type="match status" value="1"/>
</dbReference>
<keyword evidence="3 8" id="KW-0699">rRNA-binding</keyword>
<keyword evidence="11" id="KW-1185">Reference proteome</keyword>
<dbReference type="GO" id="GO:0015935">
    <property type="term" value="C:small ribosomal subunit"/>
    <property type="evidence" value="ECO:0007669"/>
    <property type="project" value="TreeGrafter"/>
</dbReference>
<sequence length="93" mass="10319">MPHTPSAAKRLRKSEKRRRQNRAVAKKIKGQRKEIATAITGTDAAKTTTEFKATQAMLDRAATKGYIHPNKAARLKSRLVKRLREAAKAPAAK</sequence>
<comment type="similarity">
    <text evidence="2 8">Belongs to the bacterial ribosomal protein bS20 family.</text>
</comment>
<keyword evidence="4 8" id="KW-0694">RNA-binding</keyword>
<evidence type="ECO:0000256" key="3">
    <source>
        <dbReference type="ARBA" id="ARBA00022730"/>
    </source>
</evidence>
<dbReference type="Pfam" id="PF01649">
    <property type="entry name" value="Ribosomal_S20p"/>
    <property type="match status" value="1"/>
</dbReference>
<proteinExistence type="inferred from homology"/>
<evidence type="ECO:0000256" key="8">
    <source>
        <dbReference type="HAMAP-Rule" id="MF_00500"/>
    </source>
</evidence>
<dbReference type="GO" id="GO:0070181">
    <property type="term" value="F:small ribosomal subunit rRNA binding"/>
    <property type="evidence" value="ECO:0007669"/>
    <property type="project" value="TreeGrafter"/>
</dbReference>
<protein>
    <recommendedName>
        <fullName evidence="7 8">Small ribosomal subunit protein bS20</fullName>
    </recommendedName>
</protein>
<keyword evidence="5 8" id="KW-0689">Ribosomal protein</keyword>
<dbReference type="EMBL" id="CP053452">
    <property type="protein sequence ID" value="QJW93507.1"/>
    <property type="molecule type" value="Genomic_DNA"/>
</dbReference>
<evidence type="ECO:0000256" key="1">
    <source>
        <dbReference type="ARBA" id="ARBA00003134"/>
    </source>
</evidence>
<dbReference type="InterPro" id="IPR036510">
    <property type="entry name" value="Ribosomal_bS20_sf"/>
</dbReference>
<dbReference type="RefSeq" id="WP_171469681.1">
    <property type="nucleotide sequence ID" value="NZ_CP053452.2"/>
</dbReference>
<keyword evidence="6 8" id="KW-0687">Ribonucleoprotein</keyword>
<comment type="function">
    <text evidence="1 8">Binds directly to 16S ribosomal RNA.</text>
</comment>
<organism evidence="10 11">
    <name type="scientific">Frigoriglobus tundricola</name>
    <dbReference type="NCBI Taxonomy" id="2774151"/>
    <lineage>
        <taxon>Bacteria</taxon>
        <taxon>Pseudomonadati</taxon>
        <taxon>Planctomycetota</taxon>
        <taxon>Planctomycetia</taxon>
        <taxon>Gemmatales</taxon>
        <taxon>Gemmataceae</taxon>
        <taxon>Frigoriglobus</taxon>
    </lineage>
</organism>
<dbReference type="SUPFAM" id="SSF46992">
    <property type="entry name" value="Ribosomal protein S20"/>
    <property type="match status" value="1"/>
</dbReference>
<dbReference type="PANTHER" id="PTHR33398">
    <property type="entry name" value="30S RIBOSOMAL PROTEIN S20"/>
    <property type="match status" value="1"/>
</dbReference>